<sequence>MKVRSPALGVFLKKRNCRTLAELSQTVDNIVEAQPLLNLGLEWMQKEATSRSALKADAAKKAPGVESRYRATGNGIGQPNVGRGQEEVPEHVSSMITSPTMTGISILAAEGIDKKRRLWYQRTEPSQKVHGSIL</sequence>
<dbReference type="EMBL" id="CM023483">
    <property type="protein sequence ID" value="KAH6935856.1"/>
    <property type="molecule type" value="Genomic_DNA"/>
</dbReference>
<reference evidence="1" key="1">
    <citation type="submission" date="2020-05" db="EMBL/GenBank/DDBJ databases">
        <title>Large-scale comparative analyses of tick genomes elucidate their genetic diversity and vector capacities.</title>
        <authorList>
            <person name="Jia N."/>
            <person name="Wang J."/>
            <person name="Shi W."/>
            <person name="Du L."/>
            <person name="Sun Y."/>
            <person name="Zhan W."/>
            <person name="Jiang J."/>
            <person name="Wang Q."/>
            <person name="Zhang B."/>
            <person name="Ji P."/>
            <person name="Sakyi L.B."/>
            <person name="Cui X."/>
            <person name="Yuan T."/>
            <person name="Jiang B."/>
            <person name="Yang W."/>
            <person name="Lam T.T.-Y."/>
            <person name="Chang Q."/>
            <person name="Ding S."/>
            <person name="Wang X."/>
            <person name="Zhu J."/>
            <person name="Ruan X."/>
            <person name="Zhao L."/>
            <person name="Wei J."/>
            <person name="Que T."/>
            <person name="Du C."/>
            <person name="Cheng J."/>
            <person name="Dai P."/>
            <person name="Han X."/>
            <person name="Huang E."/>
            <person name="Gao Y."/>
            <person name="Liu J."/>
            <person name="Shao H."/>
            <person name="Ye R."/>
            <person name="Li L."/>
            <person name="Wei W."/>
            <person name="Wang X."/>
            <person name="Wang C."/>
            <person name="Yang T."/>
            <person name="Huo Q."/>
            <person name="Li W."/>
            <person name="Guo W."/>
            <person name="Chen H."/>
            <person name="Zhou L."/>
            <person name="Ni X."/>
            <person name="Tian J."/>
            <person name="Zhou Y."/>
            <person name="Sheng Y."/>
            <person name="Liu T."/>
            <person name="Pan Y."/>
            <person name="Xia L."/>
            <person name="Li J."/>
            <person name="Zhao F."/>
            <person name="Cao W."/>
        </authorList>
    </citation>
    <scope>NUCLEOTIDE SEQUENCE</scope>
    <source>
        <strain evidence="1">Hyas-2018</strain>
    </source>
</reference>
<accession>A0ACB7SPI3</accession>
<dbReference type="Proteomes" id="UP000821845">
    <property type="component" value="Chromosome 3"/>
</dbReference>
<keyword evidence="2" id="KW-1185">Reference proteome</keyword>
<evidence type="ECO:0000313" key="1">
    <source>
        <dbReference type="EMBL" id="KAH6935856.1"/>
    </source>
</evidence>
<evidence type="ECO:0000313" key="2">
    <source>
        <dbReference type="Proteomes" id="UP000821845"/>
    </source>
</evidence>
<proteinExistence type="predicted"/>
<comment type="caution">
    <text evidence="1">The sequence shown here is derived from an EMBL/GenBank/DDBJ whole genome shotgun (WGS) entry which is preliminary data.</text>
</comment>
<name>A0ACB7SPI3_HYAAI</name>
<organism evidence="1 2">
    <name type="scientific">Hyalomma asiaticum</name>
    <name type="common">Tick</name>
    <dbReference type="NCBI Taxonomy" id="266040"/>
    <lineage>
        <taxon>Eukaryota</taxon>
        <taxon>Metazoa</taxon>
        <taxon>Ecdysozoa</taxon>
        <taxon>Arthropoda</taxon>
        <taxon>Chelicerata</taxon>
        <taxon>Arachnida</taxon>
        <taxon>Acari</taxon>
        <taxon>Parasitiformes</taxon>
        <taxon>Ixodida</taxon>
        <taxon>Ixodoidea</taxon>
        <taxon>Ixodidae</taxon>
        <taxon>Hyalomminae</taxon>
        <taxon>Hyalomma</taxon>
    </lineage>
</organism>
<protein>
    <submittedName>
        <fullName evidence="1">Uncharacterized protein</fullName>
    </submittedName>
</protein>
<gene>
    <name evidence="1" type="ORF">HPB50_010966</name>
</gene>